<evidence type="ECO:0000313" key="1">
    <source>
        <dbReference type="EMBL" id="KAF9072012.1"/>
    </source>
</evidence>
<sequence length="295" mass="33047">MPSSWQAFTTPETQEVITYFVNGKDVPIGRNNVASEAYAVQHWVLNVFALVLDSLSLGDITGPTFSPENFCYTNKMAGNDPSQMVFIRFMVGKACKSKYYAWMAYGSDGEYGALIYASVMQVVENTKLQELAHLTNMKDKEQKEWSSLDRKFRSKMMAMKDMIFVLKEEGWIHAPGGESSQFKLSFVTEKGNDMTVVLGKLSTKIIDDTKAMKSMTQRILDTMHNPSLLHLQPGPLLWNDCTVFDSVWMSGKGKKNSGMGAPQWLSSGLKEEFEEFRWPTLGLCTAGTMGSLCVL</sequence>
<dbReference type="EMBL" id="JADNRY010000028">
    <property type="protein sequence ID" value="KAF9072012.1"/>
    <property type="molecule type" value="Genomic_DNA"/>
</dbReference>
<accession>A0A9P5Q0T5</accession>
<dbReference type="AlphaFoldDB" id="A0A9P5Q0T5"/>
<protein>
    <submittedName>
        <fullName evidence="1">Uncharacterized protein</fullName>
    </submittedName>
</protein>
<keyword evidence="2" id="KW-1185">Reference proteome</keyword>
<reference evidence="1" key="1">
    <citation type="submission" date="2020-11" db="EMBL/GenBank/DDBJ databases">
        <authorList>
            <consortium name="DOE Joint Genome Institute"/>
            <person name="Ahrendt S."/>
            <person name="Riley R."/>
            <person name="Andreopoulos W."/>
            <person name="Labutti K."/>
            <person name="Pangilinan J."/>
            <person name="Ruiz-Duenas F.J."/>
            <person name="Barrasa J.M."/>
            <person name="Sanchez-Garcia M."/>
            <person name="Camarero S."/>
            <person name="Miyauchi S."/>
            <person name="Serrano A."/>
            <person name="Linde D."/>
            <person name="Babiker R."/>
            <person name="Drula E."/>
            <person name="Ayuso-Fernandez I."/>
            <person name="Pacheco R."/>
            <person name="Padilla G."/>
            <person name="Ferreira P."/>
            <person name="Barriuso J."/>
            <person name="Kellner H."/>
            <person name="Castanera R."/>
            <person name="Alfaro M."/>
            <person name="Ramirez L."/>
            <person name="Pisabarro A.G."/>
            <person name="Kuo A."/>
            <person name="Tritt A."/>
            <person name="Lipzen A."/>
            <person name="He G."/>
            <person name="Yan M."/>
            <person name="Ng V."/>
            <person name="Cullen D."/>
            <person name="Martin F."/>
            <person name="Rosso M.-N."/>
            <person name="Henrissat B."/>
            <person name="Hibbett D."/>
            <person name="Martinez A.T."/>
            <person name="Grigoriev I.V."/>
        </authorList>
    </citation>
    <scope>NUCLEOTIDE SEQUENCE</scope>
    <source>
        <strain evidence="1">AH 40177</strain>
    </source>
</reference>
<comment type="caution">
    <text evidence="1">The sequence shown here is derived from an EMBL/GenBank/DDBJ whole genome shotgun (WGS) entry which is preliminary data.</text>
</comment>
<organism evidence="1 2">
    <name type="scientific">Rhodocollybia butyracea</name>
    <dbReference type="NCBI Taxonomy" id="206335"/>
    <lineage>
        <taxon>Eukaryota</taxon>
        <taxon>Fungi</taxon>
        <taxon>Dikarya</taxon>
        <taxon>Basidiomycota</taxon>
        <taxon>Agaricomycotina</taxon>
        <taxon>Agaricomycetes</taxon>
        <taxon>Agaricomycetidae</taxon>
        <taxon>Agaricales</taxon>
        <taxon>Marasmiineae</taxon>
        <taxon>Omphalotaceae</taxon>
        <taxon>Rhodocollybia</taxon>
    </lineage>
</organism>
<evidence type="ECO:0000313" key="2">
    <source>
        <dbReference type="Proteomes" id="UP000772434"/>
    </source>
</evidence>
<gene>
    <name evidence="1" type="ORF">BDP27DRAFT_1361445</name>
</gene>
<name>A0A9P5Q0T5_9AGAR</name>
<proteinExistence type="predicted"/>
<dbReference type="Proteomes" id="UP000772434">
    <property type="component" value="Unassembled WGS sequence"/>
</dbReference>